<dbReference type="AlphaFoldDB" id="A0A1F6X1Y4"/>
<dbReference type="InterPro" id="IPR011146">
    <property type="entry name" value="HIT-like"/>
</dbReference>
<dbReference type="Pfam" id="PF01230">
    <property type="entry name" value="HIT"/>
    <property type="match status" value="1"/>
</dbReference>
<sequence>MNDQNCIFCKIVKGKIPTYKIYEDKNFLAFLDINPREAGHVQVIPKKHYRWVWDIDDVGEYFKVVKKIALAQQKAFGTEMIRSQIYGDEVPHAHIWIWPNNSQSNSLDFESNAQKIITNL</sequence>
<dbReference type="GO" id="GO:0003824">
    <property type="term" value="F:catalytic activity"/>
    <property type="evidence" value="ECO:0007669"/>
    <property type="project" value="InterPro"/>
</dbReference>
<dbReference type="PANTHER" id="PTHR46648:SF1">
    <property type="entry name" value="ADENOSINE 5'-MONOPHOSPHORAMIDASE HNT1"/>
    <property type="match status" value="1"/>
</dbReference>
<proteinExistence type="predicted"/>
<accession>A0A1F6X1Y4</accession>
<dbReference type="InterPro" id="IPR036265">
    <property type="entry name" value="HIT-like_sf"/>
</dbReference>
<name>A0A1F6X1Y4_9BACT</name>
<organism evidence="4 5">
    <name type="scientific">Candidatus Nomurabacteria bacterium RIFCSPLOWO2_01_FULL_33_24</name>
    <dbReference type="NCBI Taxonomy" id="1801765"/>
    <lineage>
        <taxon>Bacteria</taxon>
        <taxon>Candidatus Nomuraibacteriota</taxon>
    </lineage>
</organism>
<evidence type="ECO:0000256" key="1">
    <source>
        <dbReference type="PIRSR" id="PIRSR601310-1"/>
    </source>
</evidence>
<comment type="caution">
    <text evidence="4">The sequence shown here is derived from an EMBL/GenBank/DDBJ whole genome shotgun (WGS) entry which is preliminary data.</text>
</comment>
<evidence type="ECO:0000313" key="4">
    <source>
        <dbReference type="EMBL" id="OGI88126.1"/>
    </source>
</evidence>
<protein>
    <recommendedName>
        <fullName evidence="3">HIT domain-containing protein</fullName>
    </recommendedName>
</protein>
<reference evidence="4 5" key="1">
    <citation type="journal article" date="2016" name="Nat. Commun.">
        <title>Thousands of microbial genomes shed light on interconnected biogeochemical processes in an aquifer system.</title>
        <authorList>
            <person name="Anantharaman K."/>
            <person name="Brown C.T."/>
            <person name="Hug L.A."/>
            <person name="Sharon I."/>
            <person name="Castelle C.J."/>
            <person name="Probst A.J."/>
            <person name="Thomas B.C."/>
            <person name="Singh A."/>
            <person name="Wilkins M.J."/>
            <person name="Karaoz U."/>
            <person name="Brodie E.L."/>
            <person name="Williams K.H."/>
            <person name="Hubbard S.S."/>
            <person name="Banfield J.F."/>
        </authorList>
    </citation>
    <scope>NUCLEOTIDE SEQUENCE [LARGE SCALE GENOMIC DNA]</scope>
</reference>
<dbReference type="Proteomes" id="UP000185809">
    <property type="component" value="Unassembled WGS sequence"/>
</dbReference>
<feature type="active site" description="Tele-AMP-histidine intermediate" evidence="1">
    <location>
        <position position="94"/>
    </location>
</feature>
<dbReference type="Gene3D" id="3.30.428.10">
    <property type="entry name" value="HIT-like"/>
    <property type="match status" value="1"/>
</dbReference>
<gene>
    <name evidence="4" type="ORF">A2995_00100</name>
</gene>
<feature type="domain" description="HIT" evidence="3">
    <location>
        <begin position="7"/>
        <end position="109"/>
    </location>
</feature>
<dbReference type="GO" id="GO:0009117">
    <property type="term" value="P:nucleotide metabolic process"/>
    <property type="evidence" value="ECO:0007669"/>
    <property type="project" value="TreeGrafter"/>
</dbReference>
<dbReference type="PANTHER" id="PTHR46648">
    <property type="entry name" value="HIT FAMILY PROTEIN 1"/>
    <property type="match status" value="1"/>
</dbReference>
<dbReference type="EMBL" id="MFUP01000005">
    <property type="protein sequence ID" value="OGI88126.1"/>
    <property type="molecule type" value="Genomic_DNA"/>
</dbReference>
<comment type="caution">
    <text evidence="2">Lacks conserved residue(s) required for the propagation of feature annotation.</text>
</comment>
<evidence type="ECO:0000259" key="3">
    <source>
        <dbReference type="PROSITE" id="PS51084"/>
    </source>
</evidence>
<evidence type="ECO:0000256" key="2">
    <source>
        <dbReference type="PROSITE-ProRule" id="PRU00464"/>
    </source>
</evidence>
<dbReference type="InterPro" id="IPR001310">
    <property type="entry name" value="Histidine_triad_HIT"/>
</dbReference>
<dbReference type="SUPFAM" id="SSF54197">
    <property type="entry name" value="HIT-like"/>
    <property type="match status" value="1"/>
</dbReference>
<dbReference type="PROSITE" id="PS51084">
    <property type="entry name" value="HIT_2"/>
    <property type="match status" value="1"/>
</dbReference>
<evidence type="ECO:0000313" key="5">
    <source>
        <dbReference type="Proteomes" id="UP000185809"/>
    </source>
</evidence>
<dbReference type="PRINTS" id="PR00332">
    <property type="entry name" value="HISTRIAD"/>
</dbReference>